<evidence type="ECO:0000313" key="1">
    <source>
        <dbReference type="EMBL" id="KAJ1140716.1"/>
    </source>
</evidence>
<sequence>MPKGPASPSAGGKFEFSVMREALPQKAYKNAKRQGLVHGVSLRVRAVVLQFKGGSAGVRGQKQGDALRRLLKPPM</sequence>
<proteinExistence type="predicted"/>
<accession>A0AAV7QJN1</accession>
<name>A0AAV7QJN1_PLEWA</name>
<organism evidence="1 2">
    <name type="scientific">Pleurodeles waltl</name>
    <name type="common">Iberian ribbed newt</name>
    <dbReference type="NCBI Taxonomy" id="8319"/>
    <lineage>
        <taxon>Eukaryota</taxon>
        <taxon>Metazoa</taxon>
        <taxon>Chordata</taxon>
        <taxon>Craniata</taxon>
        <taxon>Vertebrata</taxon>
        <taxon>Euteleostomi</taxon>
        <taxon>Amphibia</taxon>
        <taxon>Batrachia</taxon>
        <taxon>Caudata</taxon>
        <taxon>Salamandroidea</taxon>
        <taxon>Salamandridae</taxon>
        <taxon>Pleurodelinae</taxon>
        <taxon>Pleurodeles</taxon>
    </lineage>
</organism>
<evidence type="ECO:0000313" key="2">
    <source>
        <dbReference type="Proteomes" id="UP001066276"/>
    </source>
</evidence>
<dbReference type="Proteomes" id="UP001066276">
    <property type="component" value="Chromosome 6"/>
</dbReference>
<dbReference type="AlphaFoldDB" id="A0AAV7QJN1"/>
<protein>
    <submittedName>
        <fullName evidence="1">Uncharacterized protein</fullName>
    </submittedName>
</protein>
<reference evidence="1" key="1">
    <citation type="journal article" date="2022" name="bioRxiv">
        <title>Sequencing and chromosome-scale assembly of the giantPleurodeles waltlgenome.</title>
        <authorList>
            <person name="Brown T."/>
            <person name="Elewa A."/>
            <person name="Iarovenko S."/>
            <person name="Subramanian E."/>
            <person name="Araus A.J."/>
            <person name="Petzold A."/>
            <person name="Susuki M."/>
            <person name="Suzuki K.-i.T."/>
            <person name="Hayashi T."/>
            <person name="Toyoda A."/>
            <person name="Oliveira C."/>
            <person name="Osipova E."/>
            <person name="Leigh N.D."/>
            <person name="Simon A."/>
            <person name="Yun M.H."/>
        </authorList>
    </citation>
    <scope>NUCLEOTIDE SEQUENCE</scope>
    <source>
        <strain evidence="1">20211129_DDA</strain>
        <tissue evidence="1">Liver</tissue>
    </source>
</reference>
<dbReference type="EMBL" id="JANPWB010000010">
    <property type="protein sequence ID" value="KAJ1140716.1"/>
    <property type="molecule type" value="Genomic_DNA"/>
</dbReference>
<keyword evidence="2" id="KW-1185">Reference proteome</keyword>
<comment type="caution">
    <text evidence="1">The sequence shown here is derived from an EMBL/GenBank/DDBJ whole genome shotgun (WGS) entry which is preliminary data.</text>
</comment>
<gene>
    <name evidence="1" type="ORF">NDU88_007061</name>
</gene>